<dbReference type="PANTHER" id="PTHR43280:SF32">
    <property type="entry name" value="TRANSCRIPTIONAL REGULATORY PROTEIN"/>
    <property type="match status" value="1"/>
</dbReference>
<dbReference type="EMBL" id="QBKI01000015">
    <property type="protein sequence ID" value="PTX11416.1"/>
    <property type="molecule type" value="Genomic_DNA"/>
</dbReference>
<dbReference type="InterPro" id="IPR037923">
    <property type="entry name" value="HTH-like"/>
</dbReference>
<dbReference type="GO" id="GO:0043565">
    <property type="term" value="F:sequence-specific DNA binding"/>
    <property type="evidence" value="ECO:0007669"/>
    <property type="project" value="InterPro"/>
</dbReference>
<name>A0A2T5Y576_9BACT</name>
<keyword evidence="1" id="KW-0805">Transcription regulation</keyword>
<evidence type="ECO:0000256" key="2">
    <source>
        <dbReference type="ARBA" id="ARBA00023125"/>
    </source>
</evidence>
<dbReference type="Pfam" id="PF02311">
    <property type="entry name" value="AraC_binding"/>
    <property type="match status" value="1"/>
</dbReference>
<dbReference type="SUPFAM" id="SSF51215">
    <property type="entry name" value="Regulatory protein AraC"/>
    <property type="match status" value="1"/>
</dbReference>
<dbReference type="PANTHER" id="PTHR43280">
    <property type="entry name" value="ARAC-FAMILY TRANSCRIPTIONAL REGULATOR"/>
    <property type="match status" value="1"/>
</dbReference>
<reference evidence="5 6" key="1">
    <citation type="submission" date="2018-04" db="EMBL/GenBank/DDBJ databases">
        <title>Genomic Encyclopedia of Archaeal and Bacterial Type Strains, Phase II (KMG-II): from individual species to whole genera.</title>
        <authorList>
            <person name="Goeker M."/>
        </authorList>
    </citation>
    <scope>NUCLEOTIDE SEQUENCE [LARGE SCALE GENOMIC DNA]</scope>
    <source>
        <strain evidence="5 6">DSM 100162</strain>
    </source>
</reference>
<evidence type="ECO:0000259" key="4">
    <source>
        <dbReference type="PROSITE" id="PS01124"/>
    </source>
</evidence>
<keyword evidence="6" id="KW-1185">Reference proteome</keyword>
<dbReference type="Gene3D" id="1.10.10.60">
    <property type="entry name" value="Homeodomain-like"/>
    <property type="match status" value="1"/>
</dbReference>
<dbReference type="AlphaFoldDB" id="A0A2T5Y576"/>
<dbReference type="SMART" id="SM00342">
    <property type="entry name" value="HTH_ARAC"/>
    <property type="match status" value="1"/>
</dbReference>
<keyword evidence="2 5" id="KW-0238">DNA-binding</keyword>
<evidence type="ECO:0000313" key="5">
    <source>
        <dbReference type="EMBL" id="PTX11416.1"/>
    </source>
</evidence>
<dbReference type="PROSITE" id="PS01124">
    <property type="entry name" value="HTH_ARAC_FAMILY_2"/>
    <property type="match status" value="1"/>
</dbReference>
<dbReference type="PRINTS" id="PR00032">
    <property type="entry name" value="HTHARAC"/>
</dbReference>
<protein>
    <submittedName>
        <fullName evidence="5">AraC-like DNA-binding protein</fullName>
    </submittedName>
</protein>
<feature type="domain" description="HTH araC/xylS-type" evidence="4">
    <location>
        <begin position="205"/>
        <end position="303"/>
    </location>
</feature>
<dbReference type="InterPro" id="IPR009057">
    <property type="entry name" value="Homeodomain-like_sf"/>
</dbReference>
<gene>
    <name evidence="5" type="ORF">C8N40_11593</name>
</gene>
<dbReference type="InterPro" id="IPR020449">
    <property type="entry name" value="Tscrpt_reg_AraC-type_HTH"/>
</dbReference>
<accession>A0A2T5Y576</accession>
<dbReference type="Pfam" id="PF12833">
    <property type="entry name" value="HTH_18"/>
    <property type="match status" value="1"/>
</dbReference>
<sequence length="304" mass="35478">MRHPDSLYCVVAGGEPYLILTPVIEKDYFPILGIQEFLPDLQSEANLQYHELCGERHIEKPHKHDFFILLLVEKGGGTHSIDFREYTVGDCQLHLLLPGQVHRWDLEKTTLAYQLMISRPLFETFSSSLEFSFILYQKYPVLSLSAETFRQLRYEFQSIRDELRRRPVHWGILTLRCQLVAQFISREAESKYEDLAAYRAAPALLKYHNLVDLYFKEHKTVAFYAEQLHISANYLNILCKKHLQVPAMYLIQNRITLEAKRLLLASEMTVKEIAFELGFSDLAYFSNFFKAQTGTSPRAFRSQL</sequence>
<comment type="caution">
    <text evidence="5">The sequence shown here is derived from an EMBL/GenBank/DDBJ whole genome shotgun (WGS) entry which is preliminary data.</text>
</comment>
<dbReference type="RefSeq" id="WP_245905224.1">
    <property type="nucleotide sequence ID" value="NZ_QBKI01000015.1"/>
</dbReference>
<dbReference type="GO" id="GO:0003700">
    <property type="term" value="F:DNA-binding transcription factor activity"/>
    <property type="evidence" value="ECO:0007669"/>
    <property type="project" value="InterPro"/>
</dbReference>
<dbReference type="InterPro" id="IPR003313">
    <property type="entry name" value="AraC-bd"/>
</dbReference>
<organism evidence="5 6">
    <name type="scientific">Pontibacter mucosus</name>
    <dbReference type="NCBI Taxonomy" id="1649266"/>
    <lineage>
        <taxon>Bacteria</taxon>
        <taxon>Pseudomonadati</taxon>
        <taxon>Bacteroidota</taxon>
        <taxon>Cytophagia</taxon>
        <taxon>Cytophagales</taxon>
        <taxon>Hymenobacteraceae</taxon>
        <taxon>Pontibacter</taxon>
    </lineage>
</organism>
<dbReference type="SUPFAM" id="SSF46689">
    <property type="entry name" value="Homeodomain-like"/>
    <property type="match status" value="1"/>
</dbReference>
<proteinExistence type="predicted"/>
<dbReference type="Proteomes" id="UP000244225">
    <property type="component" value="Unassembled WGS sequence"/>
</dbReference>
<dbReference type="InterPro" id="IPR018060">
    <property type="entry name" value="HTH_AraC"/>
</dbReference>
<evidence type="ECO:0000256" key="3">
    <source>
        <dbReference type="ARBA" id="ARBA00023163"/>
    </source>
</evidence>
<keyword evidence="3" id="KW-0804">Transcription</keyword>
<evidence type="ECO:0000256" key="1">
    <source>
        <dbReference type="ARBA" id="ARBA00023015"/>
    </source>
</evidence>
<evidence type="ECO:0000313" key="6">
    <source>
        <dbReference type="Proteomes" id="UP000244225"/>
    </source>
</evidence>